<dbReference type="RefSeq" id="WP_231063354.1">
    <property type="nucleotide sequence ID" value="NZ_JAJNOR010000009.1"/>
</dbReference>
<evidence type="ECO:0000313" key="1">
    <source>
        <dbReference type="EMBL" id="MCD2493504.1"/>
    </source>
</evidence>
<protein>
    <submittedName>
        <fullName evidence="1">Uncharacterized protein</fullName>
    </submittedName>
</protein>
<proteinExistence type="predicted"/>
<dbReference type="AlphaFoldDB" id="A0AAP2RKW3"/>
<comment type="caution">
    <text evidence="1">The sequence shown here is derived from an EMBL/GenBank/DDBJ whole genome shotgun (WGS) entry which is preliminary data.</text>
</comment>
<dbReference type="Proteomes" id="UP001299265">
    <property type="component" value="Unassembled WGS sequence"/>
</dbReference>
<evidence type="ECO:0000313" key="2">
    <source>
        <dbReference type="Proteomes" id="UP001299265"/>
    </source>
</evidence>
<dbReference type="SUPFAM" id="SSF52540">
    <property type="entry name" value="P-loop containing nucleoside triphosphate hydrolases"/>
    <property type="match status" value="1"/>
</dbReference>
<dbReference type="EMBL" id="JAJNOR010000009">
    <property type="protein sequence ID" value="MCD2493504.1"/>
    <property type="molecule type" value="Genomic_DNA"/>
</dbReference>
<reference evidence="1 2" key="1">
    <citation type="submission" date="2021-11" db="EMBL/GenBank/DDBJ databases">
        <title>Lacrimispora sp. nov. NSJ-141 isolated from human feces.</title>
        <authorList>
            <person name="Abdugheni R."/>
        </authorList>
    </citation>
    <scope>NUCLEOTIDE SEQUENCE [LARGE SCALE GENOMIC DNA]</scope>
    <source>
        <strain evidence="1 2">NSJ-141</strain>
    </source>
</reference>
<keyword evidence="2" id="KW-1185">Reference proteome</keyword>
<dbReference type="Gene3D" id="3.40.50.300">
    <property type="entry name" value="P-loop containing nucleotide triphosphate hydrolases"/>
    <property type="match status" value="1"/>
</dbReference>
<gene>
    <name evidence="1" type="ORF">LQE92_12855</name>
</gene>
<name>A0AAP2RKW3_9FIRM</name>
<dbReference type="Gene3D" id="3.40.50.10850">
    <property type="entry name" value="Ntrc-like two-domain protein"/>
    <property type="match status" value="1"/>
</dbReference>
<sequence length="342" mass="38864">MGGHRRRFGIYDREAEYARRLGSYLRRRCEDMLEIKIFTRLETLESCLADEGLDMALVGLEAAELCRNCRDLWFAVLTEKGGGNGFSDDGTNVPQIDKYQSAEQIWKRILDLEGGLIMEGKRDQADGNTVSFLGVCSPVHGCGKTSLGLIMSRILAEQKKVLFLTLDEFSSLPFLVGEERQEEAELSELFYYYSQKELTGARIQAAAGRWGQAEYIFPVKIPEDLYQDKMPFETGFFLELAQLGGYELAVLDMGEHAYGKEHLMRLCSRLFVPGRESPADEMRISMFLEWLQERGAGEHAVRCRVPAGPEEIRRYSLIKAFYGQMGSYVRELLDRYGYGQGV</sequence>
<dbReference type="InterPro" id="IPR027417">
    <property type="entry name" value="P-loop_NTPase"/>
</dbReference>
<organism evidence="1 2">
    <name type="scientific">Lientehia hominis</name>
    <dbReference type="NCBI Taxonomy" id="2897778"/>
    <lineage>
        <taxon>Bacteria</taxon>
        <taxon>Bacillati</taxon>
        <taxon>Bacillota</taxon>
        <taxon>Clostridia</taxon>
        <taxon>Lachnospirales</taxon>
        <taxon>Lachnospiraceae</taxon>
        <taxon>Lientehia</taxon>
    </lineage>
</organism>
<accession>A0AAP2RKW3</accession>